<dbReference type="PANTHER" id="PTHR47445">
    <property type="entry name" value="OS08G0441400 PROTEIN"/>
    <property type="match status" value="1"/>
</dbReference>
<dbReference type="Proteomes" id="UP000583929">
    <property type="component" value="Unassembled WGS sequence"/>
</dbReference>
<dbReference type="SUPFAM" id="SSF47694">
    <property type="entry name" value="Cytochrome c oxidase subunit h"/>
    <property type="match status" value="1"/>
</dbReference>
<keyword evidence="3" id="KW-1015">Disulfide bond</keyword>
<dbReference type="GO" id="GO:0005739">
    <property type="term" value="C:mitochondrion"/>
    <property type="evidence" value="ECO:0007669"/>
    <property type="project" value="UniProtKB-SubCell"/>
</dbReference>
<dbReference type="EMBL" id="JAATIQ010000646">
    <property type="protein sequence ID" value="KAF4349240.1"/>
    <property type="molecule type" value="Genomic_DNA"/>
</dbReference>
<gene>
    <name evidence="4" type="ORF">G4B88_007837</name>
</gene>
<dbReference type="Pfam" id="PF02297">
    <property type="entry name" value="COX6B"/>
    <property type="match status" value="1"/>
</dbReference>
<evidence type="ECO:0000313" key="5">
    <source>
        <dbReference type="Proteomes" id="UP000583929"/>
    </source>
</evidence>
<dbReference type="InterPro" id="IPR048282">
    <property type="entry name" value="COA6_pln"/>
</dbReference>
<comment type="subcellular location">
    <subcellularLocation>
        <location evidence="1">Mitochondrion</location>
    </subcellularLocation>
</comment>
<sequence>LRAQYSSKDRTLWKEAENCGEKSFSFGNEQAIAMSREAYASRNPNEIHTDVLSEARKACYKARDSFYACLEEESEKKPTEIASAGLLYPSECKATRAAFVKLCRSSWVNHFDRLYCKNKRVNRLLDDRETRRGPLGLVPKLSFGCISFNSANNVMVGMRLHLAPDQVVEVKLLELSIDEAKRVAFDLISQGTATLFKAAMVFSTAIERANRAVDASPTEKNGGTILDLSDFI</sequence>
<dbReference type="Gene3D" id="1.10.10.140">
    <property type="entry name" value="Cytochrome c oxidase, subunit VIb"/>
    <property type="match status" value="1"/>
</dbReference>
<reference evidence="4 5" key="1">
    <citation type="journal article" date="2020" name="bioRxiv">
        <title>Sequence and annotation of 42 cannabis genomes reveals extensive copy number variation in cannabinoid synthesis and pathogen resistance genes.</title>
        <authorList>
            <person name="Mckernan K.J."/>
            <person name="Helbert Y."/>
            <person name="Kane L.T."/>
            <person name="Ebling H."/>
            <person name="Zhang L."/>
            <person name="Liu B."/>
            <person name="Eaton Z."/>
            <person name="Mclaughlin S."/>
            <person name="Kingan S."/>
            <person name="Baybayan P."/>
            <person name="Concepcion G."/>
            <person name="Jordan M."/>
            <person name="Riva A."/>
            <person name="Barbazuk W."/>
            <person name="Harkins T."/>
        </authorList>
    </citation>
    <scope>NUCLEOTIDE SEQUENCE [LARGE SCALE GENOMIC DNA]</scope>
    <source>
        <strain evidence="5">cv. Jamaican Lion 4</strain>
        <tissue evidence="4">Leaf</tissue>
    </source>
</reference>
<keyword evidence="5" id="KW-1185">Reference proteome</keyword>
<proteinExistence type="predicted"/>
<accession>A0A7J6DTX3</accession>
<evidence type="ECO:0000256" key="2">
    <source>
        <dbReference type="ARBA" id="ARBA00023128"/>
    </source>
</evidence>
<dbReference type="PANTHER" id="PTHR47445:SF1">
    <property type="entry name" value="OS08G0441400 PROTEIN"/>
    <property type="match status" value="1"/>
</dbReference>
<evidence type="ECO:0000313" key="4">
    <source>
        <dbReference type="EMBL" id="KAF4349240.1"/>
    </source>
</evidence>
<evidence type="ECO:0000256" key="1">
    <source>
        <dbReference type="ARBA" id="ARBA00004173"/>
    </source>
</evidence>
<dbReference type="InterPro" id="IPR048280">
    <property type="entry name" value="COX6B-like"/>
</dbReference>
<evidence type="ECO:0000256" key="3">
    <source>
        <dbReference type="ARBA" id="ARBA00023157"/>
    </source>
</evidence>
<dbReference type="AlphaFoldDB" id="A0A7J6DTX3"/>
<protein>
    <submittedName>
        <fullName evidence="4">Uncharacterized protein</fullName>
    </submittedName>
</protein>
<feature type="non-terminal residue" evidence="4">
    <location>
        <position position="1"/>
    </location>
</feature>
<dbReference type="InterPro" id="IPR036549">
    <property type="entry name" value="CX6/COA6-like_sf"/>
</dbReference>
<organism evidence="4 5">
    <name type="scientific">Cannabis sativa</name>
    <name type="common">Hemp</name>
    <name type="synonym">Marijuana</name>
    <dbReference type="NCBI Taxonomy" id="3483"/>
    <lineage>
        <taxon>Eukaryota</taxon>
        <taxon>Viridiplantae</taxon>
        <taxon>Streptophyta</taxon>
        <taxon>Embryophyta</taxon>
        <taxon>Tracheophyta</taxon>
        <taxon>Spermatophyta</taxon>
        <taxon>Magnoliopsida</taxon>
        <taxon>eudicotyledons</taxon>
        <taxon>Gunneridae</taxon>
        <taxon>Pentapetalae</taxon>
        <taxon>rosids</taxon>
        <taxon>fabids</taxon>
        <taxon>Rosales</taxon>
        <taxon>Cannabaceae</taxon>
        <taxon>Cannabis</taxon>
    </lineage>
</organism>
<comment type="caution">
    <text evidence="4">The sequence shown here is derived from an EMBL/GenBank/DDBJ whole genome shotgun (WGS) entry which is preliminary data.</text>
</comment>
<name>A0A7J6DTX3_CANSA</name>
<keyword evidence="2" id="KW-0496">Mitochondrion</keyword>